<evidence type="ECO:0000313" key="4">
    <source>
        <dbReference type="Proteomes" id="UP000011523"/>
    </source>
</evidence>
<feature type="transmembrane region" description="Helical" evidence="2">
    <location>
        <begin position="217"/>
        <end position="236"/>
    </location>
</feature>
<feature type="transmembrane region" description="Helical" evidence="2">
    <location>
        <begin position="20"/>
        <end position="46"/>
    </location>
</feature>
<name>M0E3X0_9EURY</name>
<feature type="compositionally biased region" description="Polar residues" evidence="1">
    <location>
        <begin position="106"/>
        <end position="122"/>
    </location>
</feature>
<dbReference type="EMBL" id="AOJD01000006">
    <property type="protein sequence ID" value="ELZ41642.1"/>
    <property type="molecule type" value="Genomic_DNA"/>
</dbReference>
<keyword evidence="2" id="KW-1133">Transmembrane helix</keyword>
<dbReference type="AlphaFoldDB" id="M0E3X0"/>
<organism evidence="3 4">
    <name type="scientific">Halorubrum tebenquichense DSM 14210</name>
    <dbReference type="NCBI Taxonomy" id="1227485"/>
    <lineage>
        <taxon>Archaea</taxon>
        <taxon>Methanobacteriati</taxon>
        <taxon>Methanobacteriota</taxon>
        <taxon>Stenosarchaea group</taxon>
        <taxon>Halobacteria</taxon>
        <taxon>Halobacteriales</taxon>
        <taxon>Haloferacaceae</taxon>
        <taxon>Halorubrum</taxon>
    </lineage>
</organism>
<reference evidence="3 4" key="1">
    <citation type="journal article" date="2014" name="PLoS Genet.">
        <title>Phylogenetically driven sequencing of extremely halophilic archaea reveals strategies for static and dynamic osmo-response.</title>
        <authorList>
            <person name="Becker E.A."/>
            <person name="Seitzer P.M."/>
            <person name="Tritt A."/>
            <person name="Larsen D."/>
            <person name="Krusor M."/>
            <person name="Yao A.I."/>
            <person name="Wu D."/>
            <person name="Madern D."/>
            <person name="Eisen J.A."/>
            <person name="Darling A.E."/>
            <person name="Facciotti M.T."/>
        </authorList>
    </citation>
    <scope>NUCLEOTIDE SEQUENCE [LARGE SCALE GENOMIC DNA]</scope>
    <source>
        <strain evidence="3 4">DSM 14210</strain>
    </source>
</reference>
<proteinExistence type="predicted"/>
<feature type="transmembrane region" description="Helical" evidence="2">
    <location>
        <begin position="135"/>
        <end position="159"/>
    </location>
</feature>
<comment type="caution">
    <text evidence="3">The sequence shown here is derived from an EMBL/GenBank/DDBJ whole genome shotgun (WGS) entry which is preliminary data.</text>
</comment>
<protein>
    <submittedName>
        <fullName evidence="3">Uncharacterized protein</fullName>
    </submittedName>
</protein>
<dbReference type="RefSeq" id="WP_006627886.1">
    <property type="nucleotide sequence ID" value="NZ_AOJD01000006.1"/>
</dbReference>
<keyword evidence="2" id="KW-0812">Transmembrane</keyword>
<dbReference type="Pfam" id="PF20108">
    <property type="entry name" value="DUF6498"/>
    <property type="match status" value="1"/>
</dbReference>
<keyword evidence="2" id="KW-0472">Membrane</keyword>
<evidence type="ECO:0000256" key="2">
    <source>
        <dbReference type="SAM" id="Phobius"/>
    </source>
</evidence>
<sequence>MDQLLPPQLSVPDGQLLSVVVASTVPVAGLLVFGTSAAALVVFYWLELSVCMIWALVRGLFAGKLPSEETEREPFSSHHWTTFRYVLPSGFFEDDDEDSTSDSDNLRSWQTADEGSTSDGSSWRSWQIQIPKTNVGIYLGTIPGLVVVVFLFAVLWVGFGGVVAGPVVAAADMGDYATWPLTGAGIVFLSEGVKTGREYFYDGGYHEKSVWTAARGIFYKGFVLVGAGLLVFLLVYESIAGDGTSLESAASGPIIFTVIGLKFVIDLTGCYLDSLDQPLRDLL</sequence>
<evidence type="ECO:0000256" key="1">
    <source>
        <dbReference type="SAM" id="MobiDB-lite"/>
    </source>
</evidence>
<keyword evidence="4" id="KW-1185">Reference proteome</keyword>
<accession>M0E3X0</accession>
<dbReference type="Proteomes" id="UP000011523">
    <property type="component" value="Unassembled WGS sequence"/>
</dbReference>
<evidence type="ECO:0000313" key="3">
    <source>
        <dbReference type="EMBL" id="ELZ41642.1"/>
    </source>
</evidence>
<feature type="region of interest" description="Disordered" evidence="1">
    <location>
        <begin position="95"/>
        <end position="122"/>
    </location>
</feature>
<dbReference type="InterPro" id="IPR045466">
    <property type="entry name" value="DUF6498"/>
</dbReference>
<gene>
    <name evidence="3" type="ORF">C472_00878</name>
</gene>